<dbReference type="GO" id="GO:0008168">
    <property type="term" value="F:methyltransferase activity"/>
    <property type="evidence" value="ECO:0007669"/>
    <property type="project" value="UniProtKB-KW"/>
</dbReference>
<dbReference type="Proteomes" id="UP001612741">
    <property type="component" value="Unassembled WGS sequence"/>
</dbReference>
<comment type="caution">
    <text evidence="1">The sequence shown here is derived from an EMBL/GenBank/DDBJ whole genome shotgun (WGS) entry which is preliminary data.</text>
</comment>
<keyword evidence="2" id="KW-1185">Reference proteome</keyword>
<organism evidence="1 2">
    <name type="scientific">Nonomuraea typhae</name>
    <dbReference type="NCBI Taxonomy" id="2603600"/>
    <lineage>
        <taxon>Bacteria</taxon>
        <taxon>Bacillati</taxon>
        <taxon>Actinomycetota</taxon>
        <taxon>Actinomycetes</taxon>
        <taxon>Streptosporangiales</taxon>
        <taxon>Streptosporangiaceae</taxon>
        <taxon>Nonomuraea</taxon>
    </lineage>
</organism>
<dbReference type="GO" id="GO:0032259">
    <property type="term" value="P:methylation"/>
    <property type="evidence" value="ECO:0007669"/>
    <property type="project" value="UniProtKB-KW"/>
</dbReference>
<keyword evidence="1" id="KW-0489">Methyltransferase</keyword>
<dbReference type="EMBL" id="JBITGY010000002">
    <property type="protein sequence ID" value="MFI6497201.1"/>
    <property type="molecule type" value="Genomic_DNA"/>
</dbReference>
<protein>
    <submittedName>
        <fullName evidence="1">SAM-dependent methyltransferase</fullName>
        <ecNumber evidence="1">2.1.1.-</ecNumber>
    </submittedName>
</protein>
<accession>A0ABW7YNE7</accession>
<dbReference type="SUPFAM" id="SSF53335">
    <property type="entry name" value="S-adenosyl-L-methionine-dependent methyltransferases"/>
    <property type="match status" value="1"/>
</dbReference>
<name>A0ABW7YNE7_9ACTN</name>
<dbReference type="Gene3D" id="3.40.50.150">
    <property type="entry name" value="Vaccinia Virus protein VP39"/>
    <property type="match status" value="1"/>
</dbReference>
<sequence>MNNGTGSALNPAVPNAARIYDYFLGGKDNFPVDREAAEKLEQVLPWARCAVRDNRDYLERAVAVAALEYGVRQFIDIGSGLPTERNVHEVVQEIHPDAAVVYSDNDSVVASHARALLATQATVAFAAGDVRDIDGLLRQPEVTSLIDFEQPVAVVMVALLHFVLDEHHPEAILTTLSGRLPPGSVLAFSHACTAGIPAATVARATRIYDSASAPMRARSMEEIRALFGPEWVWQAPGLVFVRDWRPAADPALLPPSEMHFAGGIAVLKPAA</sequence>
<dbReference type="RefSeq" id="WP_397079883.1">
    <property type="nucleotide sequence ID" value="NZ_JBITGY010000002.1"/>
</dbReference>
<keyword evidence="1" id="KW-0808">Transferase</keyword>
<dbReference type="PIRSF" id="PIRSF017393">
    <property type="entry name" value="MTase_SAV2177"/>
    <property type="match status" value="1"/>
</dbReference>
<dbReference type="InterPro" id="IPR006764">
    <property type="entry name" value="SAM_dep_MeTrfase_SAV2177_type"/>
</dbReference>
<evidence type="ECO:0000313" key="2">
    <source>
        <dbReference type="Proteomes" id="UP001612741"/>
    </source>
</evidence>
<dbReference type="InterPro" id="IPR029063">
    <property type="entry name" value="SAM-dependent_MTases_sf"/>
</dbReference>
<evidence type="ECO:0000313" key="1">
    <source>
        <dbReference type="EMBL" id="MFI6497201.1"/>
    </source>
</evidence>
<dbReference type="Pfam" id="PF04672">
    <property type="entry name" value="Methyltransf_19"/>
    <property type="match status" value="1"/>
</dbReference>
<dbReference type="EC" id="2.1.1.-" evidence="1"/>
<reference evidence="1 2" key="1">
    <citation type="submission" date="2024-10" db="EMBL/GenBank/DDBJ databases">
        <title>The Natural Products Discovery Center: Release of the First 8490 Sequenced Strains for Exploring Actinobacteria Biosynthetic Diversity.</title>
        <authorList>
            <person name="Kalkreuter E."/>
            <person name="Kautsar S.A."/>
            <person name="Yang D."/>
            <person name="Bader C.D."/>
            <person name="Teijaro C.N."/>
            <person name="Fluegel L."/>
            <person name="Davis C.M."/>
            <person name="Simpson J.R."/>
            <person name="Lauterbach L."/>
            <person name="Steele A.D."/>
            <person name="Gui C."/>
            <person name="Meng S."/>
            <person name="Li G."/>
            <person name="Viehrig K."/>
            <person name="Ye F."/>
            <person name="Su P."/>
            <person name="Kiefer A.F."/>
            <person name="Nichols A."/>
            <person name="Cepeda A.J."/>
            <person name="Yan W."/>
            <person name="Fan B."/>
            <person name="Jiang Y."/>
            <person name="Adhikari A."/>
            <person name="Zheng C.-J."/>
            <person name="Schuster L."/>
            <person name="Cowan T.M."/>
            <person name="Smanski M.J."/>
            <person name="Chevrette M.G."/>
            <person name="De Carvalho L.P.S."/>
            <person name="Shen B."/>
        </authorList>
    </citation>
    <scope>NUCLEOTIDE SEQUENCE [LARGE SCALE GENOMIC DNA]</scope>
    <source>
        <strain evidence="1 2">NPDC050545</strain>
    </source>
</reference>
<proteinExistence type="predicted"/>
<gene>
    <name evidence="1" type="ORF">ACIBG2_07460</name>
</gene>